<proteinExistence type="predicted"/>
<name>A0A317TYN3_9GAMM</name>
<evidence type="ECO:0000313" key="2">
    <source>
        <dbReference type="EMBL" id="PWY54169.1"/>
    </source>
</evidence>
<dbReference type="AlphaFoldDB" id="A0A317TYN3"/>
<evidence type="ECO:0000256" key="1">
    <source>
        <dbReference type="SAM" id="MobiDB-lite"/>
    </source>
</evidence>
<evidence type="ECO:0000313" key="5">
    <source>
        <dbReference type="Proteomes" id="UP000287374"/>
    </source>
</evidence>
<dbReference type="Proteomes" id="UP000247152">
    <property type="component" value="Unassembled WGS sequence"/>
</dbReference>
<dbReference type="Proteomes" id="UP000287374">
    <property type="component" value="Unassembled WGS sequence"/>
</dbReference>
<dbReference type="RefSeq" id="WP_110143982.1">
    <property type="nucleotide sequence ID" value="NZ_QHJG01000042.1"/>
</dbReference>
<protein>
    <submittedName>
        <fullName evidence="2">Uncharacterized protein</fullName>
    </submittedName>
</protein>
<organism evidence="2 4">
    <name type="scientific">Legionella qingyii</name>
    <dbReference type="NCBI Taxonomy" id="2184757"/>
    <lineage>
        <taxon>Bacteria</taxon>
        <taxon>Pseudomonadati</taxon>
        <taxon>Pseudomonadota</taxon>
        <taxon>Gammaproteobacteria</taxon>
        <taxon>Legionellales</taxon>
        <taxon>Legionellaceae</taxon>
        <taxon>Legionella</taxon>
    </lineage>
</organism>
<dbReference type="OrthoDB" id="5632254at2"/>
<gene>
    <name evidence="2" type="ORF">DGG96_18325</name>
    <name evidence="3" type="ORF">ELY20_05755</name>
</gene>
<keyword evidence="5" id="KW-1185">Reference proteome</keyword>
<comment type="caution">
    <text evidence="2">The sequence shown here is derived from an EMBL/GenBank/DDBJ whole genome shotgun (WGS) entry which is preliminary data.</text>
</comment>
<evidence type="ECO:0000313" key="3">
    <source>
        <dbReference type="EMBL" id="RUR24068.1"/>
    </source>
</evidence>
<evidence type="ECO:0000313" key="4">
    <source>
        <dbReference type="Proteomes" id="UP000247152"/>
    </source>
</evidence>
<feature type="compositionally biased region" description="Low complexity" evidence="1">
    <location>
        <begin position="331"/>
        <end position="351"/>
    </location>
</feature>
<dbReference type="EMBL" id="QHJG01000042">
    <property type="protein sequence ID" value="PWY54169.1"/>
    <property type="molecule type" value="Genomic_DNA"/>
</dbReference>
<dbReference type="EMBL" id="RZGX01000006">
    <property type="protein sequence ID" value="RUR24068.1"/>
    <property type="molecule type" value="Genomic_DNA"/>
</dbReference>
<reference evidence="2 4" key="1">
    <citation type="submission" date="2018-05" db="EMBL/GenBank/DDBJ databases">
        <title>Legionella qingyii sp.nov., whole genome shotgun sequence.</title>
        <authorList>
            <person name="Wu H."/>
            <person name="Zhu Q."/>
            <person name="Hu C."/>
        </authorList>
    </citation>
    <scope>NUCLEOTIDE SEQUENCE [LARGE SCALE GENOMIC DNA]</scope>
    <source>
        <strain evidence="2 4">HEB18</strain>
    </source>
</reference>
<sequence length="574" mass="65648">MGFYFNTYRQEEGDRAYNEQRYEDALTHYSEALKTLHMHAATQTTRHIDFYDALVYVLSEILTTKLFIIQREAQNANFAVVISHWQDIPGLLHEMKLTHKEHLKTSKHAFSNKEKVISKVHSLLAKICEEVSDELVDQLEEDDAEVNLQVLTQSIEWMKRAIHFQVKTEGATKLSSSLGYLNLLERLYKRTQDGTHIRVMSEYIIEHNLLEKTMKSPLRKLELLSYVARVALFNHQDISELTLECKTLYDLVPEDERDNPILDDLQSLLHLIPQKDGEEDDYEVENNDPEVMDDTNFTLGSLEDLSVDSITLDQIDERACPVDMLAELQSLSSETTEGSTLPSSSTNPLSSDQEMAYSSSFSGQSFWQTALPTIFSSPSQVQSLENEVPHSRALQQGLEKITTHSENPRFIANLLSLVADFFNKYKARYVQKQNAIVLAHDLYQKVFKIDPQHHRASEKLKDIRTQHLRLISSYQFYSHRPQSPIPTVTARISEAKHCFSQALEELIIQLESLLMNQPAKLRITIDELACFIGEQLSKGAITANPSPEIGQMLKSAFEEELKNSAHSASRPENY</sequence>
<accession>A0A317TYN3</accession>
<feature type="region of interest" description="Disordered" evidence="1">
    <location>
        <begin position="331"/>
        <end position="354"/>
    </location>
</feature>
<reference evidence="3 5" key="2">
    <citation type="submission" date="2018-12" db="EMBL/GenBank/DDBJ databases">
        <title>Legionella sp,whole genome shotgun sequence.</title>
        <authorList>
            <person name="Wu H."/>
        </authorList>
    </citation>
    <scope>NUCLEOTIDE SEQUENCE [LARGE SCALE GENOMIC DNA]</scope>
    <source>
        <strain evidence="5">km489</strain>
        <strain evidence="3">Km489</strain>
    </source>
</reference>